<organism evidence="1 2">
    <name type="scientific">Streptomyces europaeiscabiei</name>
    <dbReference type="NCBI Taxonomy" id="146819"/>
    <lineage>
        <taxon>Bacteria</taxon>
        <taxon>Bacillati</taxon>
        <taxon>Actinomycetota</taxon>
        <taxon>Actinomycetes</taxon>
        <taxon>Kitasatosporales</taxon>
        <taxon>Streptomycetaceae</taxon>
        <taxon>Streptomyces</taxon>
    </lineage>
</organism>
<evidence type="ECO:0000313" key="1">
    <source>
        <dbReference type="EMBL" id="MDX3130085.1"/>
    </source>
</evidence>
<dbReference type="EMBL" id="JARAWN010000041">
    <property type="protein sequence ID" value="MDX3130085.1"/>
    <property type="molecule type" value="Genomic_DNA"/>
</dbReference>
<reference evidence="1" key="1">
    <citation type="journal article" date="2023" name="Microb. Genom.">
        <title>Mesoterricola silvestris gen. nov., sp. nov., Mesoterricola sediminis sp. nov., Geothrix oryzae sp. nov., Geothrix edaphica sp. nov., Geothrix rubra sp. nov., and Geothrix limicola sp. nov., six novel members of Acidobacteriota isolated from soils.</title>
        <authorList>
            <person name="Weisberg A.J."/>
            <person name="Pearce E."/>
            <person name="Kramer C.G."/>
            <person name="Chang J.H."/>
            <person name="Clarke C.R."/>
        </authorList>
    </citation>
    <scope>NUCLEOTIDE SEQUENCE</scope>
    <source>
        <strain evidence="1">ND06-05F</strain>
    </source>
</reference>
<comment type="caution">
    <text evidence="1">The sequence shown here is derived from an EMBL/GenBank/DDBJ whole genome shotgun (WGS) entry which is preliminary data.</text>
</comment>
<protein>
    <submittedName>
        <fullName evidence="1">Uncharacterized protein</fullName>
    </submittedName>
</protein>
<name>A0AAJ2PM51_9ACTN</name>
<dbReference type="Proteomes" id="UP001273589">
    <property type="component" value="Unassembled WGS sequence"/>
</dbReference>
<dbReference type="AlphaFoldDB" id="A0AAJ2PM51"/>
<proteinExistence type="predicted"/>
<dbReference type="RefSeq" id="WP_319690625.1">
    <property type="nucleotide sequence ID" value="NZ_JARAWN010000041.1"/>
</dbReference>
<evidence type="ECO:0000313" key="2">
    <source>
        <dbReference type="Proteomes" id="UP001273589"/>
    </source>
</evidence>
<sequence>MDKRIAQSAPEVSVLARLVHLQETAGNAAVVRLLGMGAVAGDDALGAPDPAF</sequence>
<gene>
    <name evidence="1" type="ORF">PV367_09860</name>
</gene>
<accession>A0AAJ2PM51</accession>